<evidence type="ECO:0000313" key="1">
    <source>
        <dbReference type="EMBL" id="KNZ60539.1"/>
    </source>
</evidence>
<dbReference type="VEuPathDB" id="FungiDB:VP01_153g6"/>
<protein>
    <submittedName>
        <fullName evidence="1">Uncharacterized protein</fullName>
    </submittedName>
</protein>
<organism evidence="1 2">
    <name type="scientific">Puccinia sorghi</name>
    <dbReference type="NCBI Taxonomy" id="27349"/>
    <lineage>
        <taxon>Eukaryota</taxon>
        <taxon>Fungi</taxon>
        <taxon>Dikarya</taxon>
        <taxon>Basidiomycota</taxon>
        <taxon>Pucciniomycotina</taxon>
        <taxon>Pucciniomycetes</taxon>
        <taxon>Pucciniales</taxon>
        <taxon>Pucciniaceae</taxon>
        <taxon>Puccinia</taxon>
    </lineage>
</organism>
<dbReference type="Proteomes" id="UP000037035">
    <property type="component" value="Unassembled WGS sequence"/>
</dbReference>
<proteinExistence type="predicted"/>
<sequence>MGILLMAVEYDTFNCEKWENFLEWDLGGWIEDDEALNPLELCFAGIKNLIFRTQSPSSSTEPDWDLRKTVSEVISCPFCHTIYGHCGYSVPQFPLLCE</sequence>
<comment type="caution">
    <text evidence="1">The sequence shown here is derived from an EMBL/GenBank/DDBJ whole genome shotgun (WGS) entry which is preliminary data.</text>
</comment>
<gene>
    <name evidence="1" type="ORF">VP01_153g6</name>
</gene>
<name>A0A0L6VIJ5_9BASI</name>
<dbReference type="EMBL" id="LAVV01005998">
    <property type="protein sequence ID" value="KNZ60539.1"/>
    <property type="molecule type" value="Genomic_DNA"/>
</dbReference>
<evidence type="ECO:0000313" key="2">
    <source>
        <dbReference type="Proteomes" id="UP000037035"/>
    </source>
</evidence>
<dbReference type="AlphaFoldDB" id="A0A0L6VIJ5"/>
<reference evidence="1 2" key="1">
    <citation type="submission" date="2015-08" db="EMBL/GenBank/DDBJ databases">
        <title>Next Generation Sequencing and Analysis of the Genome of Puccinia sorghi L Schw, the Causal Agent of Maize Common Rust.</title>
        <authorList>
            <person name="Rochi L."/>
            <person name="Burguener G."/>
            <person name="Darino M."/>
            <person name="Turjanski A."/>
            <person name="Kreff E."/>
            <person name="Dieguez M.J."/>
            <person name="Sacco F."/>
        </authorList>
    </citation>
    <scope>NUCLEOTIDE SEQUENCE [LARGE SCALE GENOMIC DNA]</scope>
    <source>
        <strain evidence="1 2">RO10H11247</strain>
    </source>
</reference>
<accession>A0A0L6VIJ5</accession>
<keyword evidence="2" id="KW-1185">Reference proteome</keyword>